<proteinExistence type="inferred from homology"/>
<keyword evidence="3" id="KW-1185">Reference proteome</keyword>
<dbReference type="Proteomes" id="UP000193427">
    <property type="component" value="Chromosome"/>
</dbReference>
<dbReference type="AlphaFoldDB" id="A0A1W6LBM9"/>
<organism evidence="2 3">
    <name type="scientific">Piscinibacter gummiphilus</name>
    <dbReference type="NCBI Taxonomy" id="946333"/>
    <lineage>
        <taxon>Bacteria</taxon>
        <taxon>Pseudomonadati</taxon>
        <taxon>Pseudomonadota</taxon>
        <taxon>Betaproteobacteria</taxon>
        <taxon>Burkholderiales</taxon>
        <taxon>Sphaerotilaceae</taxon>
        <taxon>Piscinibacter</taxon>
    </lineage>
</organism>
<dbReference type="RefSeq" id="WP_085751858.1">
    <property type="nucleotide sequence ID" value="NZ_BSPR01000019.1"/>
</dbReference>
<gene>
    <name evidence="2" type="ORF">A4W93_17615</name>
</gene>
<reference evidence="2 3" key="1">
    <citation type="submission" date="2016-04" db="EMBL/GenBank/DDBJ databases">
        <title>Complete genome sequence of natural rubber-degrading, novel Gram-negative bacterium, Rhizobacter gummiphilus strain NS21.</title>
        <authorList>
            <person name="Tabata M."/>
            <person name="Kasai D."/>
            <person name="Fukuda M."/>
        </authorList>
    </citation>
    <scope>NUCLEOTIDE SEQUENCE [LARGE SCALE GENOMIC DNA]</scope>
    <source>
        <strain evidence="2 3">NS21</strain>
    </source>
</reference>
<evidence type="ECO:0000313" key="2">
    <source>
        <dbReference type="EMBL" id="ARN21568.1"/>
    </source>
</evidence>
<comment type="similarity">
    <text evidence="1">Belongs to the YciI family.</text>
</comment>
<name>A0A1W6LBM9_9BURK</name>
<dbReference type="InterPro" id="IPR011008">
    <property type="entry name" value="Dimeric_a/b-barrel"/>
</dbReference>
<dbReference type="EMBL" id="CP015118">
    <property type="protein sequence ID" value="ARN21568.1"/>
    <property type="molecule type" value="Genomic_DNA"/>
</dbReference>
<protein>
    <submittedName>
        <fullName evidence="2">Uncharacterized protein</fullName>
    </submittedName>
</protein>
<evidence type="ECO:0000256" key="1">
    <source>
        <dbReference type="ARBA" id="ARBA00007689"/>
    </source>
</evidence>
<accession>A0A1W6LBM9</accession>
<evidence type="ECO:0000313" key="3">
    <source>
        <dbReference type="Proteomes" id="UP000193427"/>
    </source>
</evidence>
<dbReference type="Gene3D" id="3.30.70.1060">
    <property type="entry name" value="Dimeric alpha+beta barrel"/>
    <property type="match status" value="2"/>
</dbReference>
<dbReference type="SUPFAM" id="SSF54909">
    <property type="entry name" value="Dimeric alpha+beta barrel"/>
    <property type="match status" value="1"/>
</dbReference>
<dbReference type="PANTHER" id="PTHR35174">
    <property type="entry name" value="BLL7171 PROTEIN-RELATED"/>
    <property type="match status" value="1"/>
</dbReference>
<dbReference type="STRING" id="946333.A4W93_17615"/>
<dbReference type="KEGG" id="rgu:A4W93_17615"/>
<sequence length="227" mass="23923">MRFVILRQADAGGPAGPAPALTPSPAVTIHEAADLAPPGDAVRIVFTGDGTREEAGSILRDGPALTGIAVIEAPSREDAVAWLSLQPEGTAFELRETGCAAGLEGVEPGAKASRPRFLVVVRADADTEAERAPPAERLQRMGQRNDEAVRDGLLLAADGLRSSANGVRVSVRSGRARVVDGPFTEAKELVAGFWLVQADTIGEVVAWVRRYPYAMDLPEVEVRPVVG</sequence>
<dbReference type="Pfam" id="PF03795">
    <property type="entry name" value="YCII"/>
    <property type="match status" value="1"/>
</dbReference>
<dbReference type="PANTHER" id="PTHR35174:SF4">
    <property type="entry name" value="BLL7163 PROTEIN"/>
    <property type="match status" value="1"/>
</dbReference>
<dbReference type="OrthoDB" id="9807535at2"/>
<dbReference type="InterPro" id="IPR005545">
    <property type="entry name" value="YCII"/>
</dbReference>